<dbReference type="NCBIfam" id="TIGR01167">
    <property type="entry name" value="LPXTG_anchor"/>
    <property type="match status" value="1"/>
</dbReference>
<organism evidence="2">
    <name type="scientific">Kitasatospora sp. CMC57</name>
    <dbReference type="NCBI Taxonomy" id="3231513"/>
    <lineage>
        <taxon>Bacteria</taxon>
        <taxon>Bacillati</taxon>
        <taxon>Actinomycetota</taxon>
        <taxon>Actinomycetes</taxon>
        <taxon>Kitasatosporales</taxon>
        <taxon>Streptomycetaceae</taxon>
        <taxon>Kitasatospora</taxon>
    </lineage>
</organism>
<dbReference type="EMBL" id="AP035881">
    <property type="protein sequence ID" value="BFP48921.1"/>
    <property type="molecule type" value="Genomic_DNA"/>
</dbReference>
<feature type="transmembrane region" description="Helical" evidence="1">
    <location>
        <begin position="20"/>
        <end position="39"/>
    </location>
</feature>
<gene>
    <name evidence="2" type="ORF">KCMC57_52890</name>
</gene>
<dbReference type="Pfam" id="PF20087">
    <property type="entry name" value="DUF6479"/>
    <property type="match status" value="1"/>
</dbReference>
<keyword evidence="1" id="KW-0812">Transmembrane</keyword>
<evidence type="ECO:0008006" key="3">
    <source>
        <dbReference type="Google" id="ProtNLM"/>
    </source>
</evidence>
<dbReference type="AlphaFoldDB" id="A0AB33K0D5"/>
<accession>A0AB33K0D5</accession>
<name>A0AB33K0D5_9ACTN</name>
<dbReference type="InterPro" id="IPR045513">
    <property type="entry name" value="DUF6479"/>
</dbReference>
<protein>
    <recommendedName>
        <fullName evidence="3">LPXTG cell wall anchor domain-containing protein</fullName>
    </recommendedName>
</protein>
<evidence type="ECO:0000313" key="2">
    <source>
        <dbReference type="EMBL" id="BFP48921.1"/>
    </source>
</evidence>
<proteinExistence type="predicted"/>
<reference evidence="2" key="1">
    <citation type="submission" date="2024-07" db="EMBL/GenBank/DDBJ databases">
        <title>Complete genome sequences of cellulolytic bacteria, Kitasatospora sp. CMC57 and Streptomyces sp. CMC78, isolated from Japanese agricultural soil.</title>
        <authorList>
            <person name="Hashimoto T."/>
            <person name="Ito M."/>
            <person name="Iwamoto M."/>
            <person name="Fukahori D."/>
            <person name="Shoda T."/>
            <person name="Sakoda M."/>
            <person name="Morohoshi T."/>
            <person name="Mitsuboshi M."/>
            <person name="Nishizawa T."/>
        </authorList>
    </citation>
    <scope>NUCLEOTIDE SEQUENCE</scope>
    <source>
        <strain evidence="2">CMC57</strain>
    </source>
</reference>
<keyword evidence="1" id="KW-1133">Transmembrane helix</keyword>
<evidence type="ECO:0000256" key="1">
    <source>
        <dbReference type="SAM" id="Phobius"/>
    </source>
</evidence>
<keyword evidence="1" id="KW-0472">Membrane</keyword>
<sequence>MLTELAVQTQLAASGLGSLWLVVAGVVLVVLIVLGFVLGQRKKDREPPPTGLHRRRNRR</sequence>